<comment type="catalytic activity">
    <reaction evidence="8">
        <text>acetate + ATP = acetyl phosphate + ADP</text>
        <dbReference type="Rhea" id="RHEA:11352"/>
        <dbReference type="ChEBI" id="CHEBI:22191"/>
        <dbReference type="ChEBI" id="CHEBI:30089"/>
        <dbReference type="ChEBI" id="CHEBI:30616"/>
        <dbReference type="ChEBI" id="CHEBI:456216"/>
        <dbReference type="EC" id="2.7.2.1"/>
    </reaction>
</comment>
<feature type="active site" description="Proton donor/acceptor" evidence="8">
    <location>
        <position position="147"/>
    </location>
</feature>
<feature type="binding site" evidence="8">
    <location>
        <begin position="205"/>
        <end position="209"/>
    </location>
    <ligand>
        <name>ATP</name>
        <dbReference type="ChEBI" id="CHEBI:30616"/>
    </ligand>
</feature>
<dbReference type="Proteomes" id="UP000187344">
    <property type="component" value="Unassembled WGS sequence"/>
</dbReference>
<evidence type="ECO:0000256" key="5">
    <source>
        <dbReference type="ARBA" id="ARBA00022777"/>
    </source>
</evidence>
<gene>
    <name evidence="8" type="primary">ackA</name>
    <name evidence="10" type="ORF">PEB0149_016880</name>
</gene>
<feature type="binding site" evidence="8">
    <location>
        <begin position="325"/>
        <end position="329"/>
    </location>
    <ligand>
        <name>ATP</name>
        <dbReference type="ChEBI" id="CHEBI:30616"/>
    </ligand>
</feature>
<dbReference type="PIRSF" id="PIRSF000722">
    <property type="entry name" value="Acetate_prop_kin"/>
    <property type="match status" value="1"/>
</dbReference>
<dbReference type="InterPro" id="IPR000890">
    <property type="entry name" value="Aliphatic_acid_kin_short-chain"/>
</dbReference>
<evidence type="ECO:0000313" key="11">
    <source>
        <dbReference type="Proteomes" id="UP000187344"/>
    </source>
</evidence>
<feature type="binding site" evidence="8">
    <location>
        <position position="9"/>
    </location>
    <ligand>
        <name>Mg(2+)</name>
        <dbReference type="ChEBI" id="CHEBI:18420"/>
    </ligand>
</feature>
<keyword evidence="6 8" id="KW-0067">ATP-binding</keyword>
<sequence length="396" mass="44050">MNNRIVTFNSGSSSLKIGLYENNGGRAERLGKGSIDLRRNCFSFRIEKTGDQIAAAPLPENADDKEMLKQVFGWLTQRMEIGDIKAVGHRIVHGADIFRSACVVNDKTLDYMESLIPLAPLHQPANLRLIYLVKKLYPSLMQTASFDTAFHQGQSDRVRRFAIPRILHNRGIKKYGFHGLSYQYIAEQLPKLPKDVRTQNVVVAHLGSGASLCALKNHQSAETTMSFTTLDGVPMATRCGALDAGVLIHLLRNNRHSVSDMEYMLYHSSGLLGMSGISADCRDLVSSELKQAKQALDVFNLRIAQEIARLAVTLQGLDTIIFTAGIGEHQPEVREAVLEQLRWMGIEIDYKANNANQSRLTTFNSPIAAFIIPTDEEQRIADDAARLIDESEKTLN</sequence>
<dbReference type="PRINTS" id="PR00471">
    <property type="entry name" value="ACETATEKNASE"/>
</dbReference>
<dbReference type="Pfam" id="PF00871">
    <property type="entry name" value="Acetate_kinase"/>
    <property type="match status" value="1"/>
</dbReference>
<dbReference type="HAMAP" id="MF_00020">
    <property type="entry name" value="Acetate_kinase"/>
    <property type="match status" value="1"/>
</dbReference>
<dbReference type="Gene3D" id="3.30.420.40">
    <property type="match status" value="2"/>
</dbReference>
<keyword evidence="2 8" id="KW-0808">Transferase</keyword>
<dbReference type="OrthoDB" id="9802453at2"/>
<feature type="binding site" evidence="8">
    <location>
        <position position="376"/>
    </location>
    <ligand>
        <name>Mg(2+)</name>
        <dbReference type="ChEBI" id="CHEBI:18420"/>
    </ligand>
</feature>
<evidence type="ECO:0000256" key="4">
    <source>
        <dbReference type="ARBA" id="ARBA00022741"/>
    </source>
</evidence>
<evidence type="ECO:0000256" key="8">
    <source>
        <dbReference type="HAMAP-Rule" id="MF_00020"/>
    </source>
</evidence>
<dbReference type="SUPFAM" id="SSF53067">
    <property type="entry name" value="Actin-like ATPase domain"/>
    <property type="match status" value="2"/>
</dbReference>
<dbReference type="UniPathway" id="UPA00340">
    <property type="reaction ID" value="UER00458"/>
</dbReference>
<proteinExistence type="inferred from homology"/>
<dbReference type="EC" id="2.7.2.1" evidence="8"/>
<comment type="similarity">
    <text evidence="8 9">Belongs to the acetokinase family.</text>
</comment>
<organism evidence="10 11">
    <name type="scientific">Bartonella apis</name>
    <dbReference type="NCBI Taxonomy" id="1686310"/>
    <lineage>
        <taxon>Bacteria</taxon>
        <taxon>Pseudomonadati</taxon>
        <taxon>Pseudomonadota</taxon>
        <taxon>Alphaproteobacteria</taxon>
        <taxon>Hyphomicrobiales</taxon>
        <taxon>Bartonellaceae</taxon>
        <taxon>Bartonella</taxon>
    </lineage>
</organism>
<comment type="subcellular location">
    <subcellularLocation>
        <location evidence="8">Cytoplasm</location>
    </subcellularLocation>
</comment>
<dbReference type="AlphaFoldDB" id="A0A1R0FB53"/>
<dbReference type="PANTHER" id="PTHR21060">
    <property type="entry name" value="ACETATE KINASE"/>
    <property type="match status" value="1"/>
</dbReference>
<dbReference type="GO" id="GO:0000287">
    <property type="term" value="F:magnesium ion binding"/>
    <property type="evidence" value="ECO:0007669"/>
    <property type="project" value="UniProtKB-UniRule"/>
</dbReference>
<dbReference type="GO" id="GO:0006083">
    <property type="term" value="P:acetate metabolic process"/>
    <property type="evidence" value="ECO:0007669"/>
    <property type="project" value="TreeGrafter"/>
</dbReference>
<protein>
    <recommendedName>
        <fullName evidence="8">Acetate kinase</fullName>
        <ecNumber evidence="8">2.7.2.1</ecNumber>
    </recommendedName>
    <alternativeName>
        <fullName evidence="8">Acetokinase</fullName>
    </alternativeName>
</protein>
<dbReference type="EMBL" id="LXYT01000001">
    <property type="protein sequence ID" value="OLY44221.1"/>
    <property type="molecule type" value="Genomic_DNA"/>
</dbReference>
<comment type="caution">
    <text evidence="10">The sequence shown here is derived from an EMBL/GenBank/DDBJ whole genome shotgun (WGS) entry which is preliminary data.</text>
</comment>
<dbReference type="RefSeq" id="WP_075869376.1">
    <property type="nucleotide sequence ID" value="NZ_CALYQA010000002.1"/>
</dbReference>
<dbReference type="GeneID" id="92991151"/>
<comment type="pathway">
    <text evidence="8">Metabolic intermediate biosynthesis; acetyl-CoA biosynthesis; acetyl-CoA from acetate: step 1/2.</text>
</comment>
<accession>A0A1R0FB53</accession>
<comment type="subunit">
    <text evidence="8">Homodimer.</text>
</comment>
<keyword evidence="4 8" id="KW-0547">Nucleotide-binding</keyword>
<reference evidence="10 11" key="1">
    <citation type="submission" date="2016-12" db="EMBL/GenBank/DDBJ databases">
        <title>Comparative genomics of Bartonella apis.</title>
        <authorList>
            <person name="Engel P."/>
        </authorList>
    </citation>
    <scope>NUCLEOTIDE SEQUENCE [LARGE SCALE GENOMIC DNA]</scope>
    <source>
        <strain evidence="10 11">PEB0149</strain>
    </source>
</reference>
<feature type="binding site" evidence="8">
    <location>
        <begin position="280"/>
        <end position="282"/>
    </location>
    <ligand>
        <name>ATP</name>
        <dbReference type="ChEBI" id="CHEBI:30616"/>
    </ligand>
</feature>
<feature type="site" description="Transition state stabilizer" evidence="8">
    <location>
        <position position="178"/>
    </location>
</feature>
<feature type="binding site" evidence="8">
    <location>
        <position position="16"/>
    </location>
    <ligand>
        <name>ATP</name>
        <dbReference type="ChEBI" id="CHEBI:30616"/>
    </ligand>
</feature>
<keyword evidence="5 8" id="KW-0418">Kinase</keyword>
<keyword evidence="1 8" id="KW-0963">Cytoplasm</keyword>
<keyword evidence="11" id="KW-1185">Reference proteome</keyword>
<comment type="cofactor">
    <cofactor evidence="8">
        <name>Mg(2+)</name>
        <dbReference type="ChEBI" id="CHEBI:18420"/>
    </cofactor>
    <cofactor evidence="8">
        <name>Mn(2+)</name>
        <dbReference type="ChEBI" id="CHEBI:29035"/>
    </cofactor>
    <text evidence="8">Mg(2+). Can also accept Mn(2+).</text>
</comment>
<evidence type="ECO:0000256" key="9">
    <source>
        <dbReference type="RuleBase" id="RU003835"/>
    </source>
</evidence>
<feature type="binding site" evidence="8">
    <location>
        <position position="90"/>
    </location>
    <ligand>
        <name>substrate</name>
    </ligand>
</feature>
<evidence type="ECO:0000256" key="6">
    <source>
        <dbReference type="ARBA" id="ARBA00022840"/>
    </source>
</evidence>
<evidence type="ECO:0000256" key="7">
    <source>
        <dbReference type="ARBA" id="ARBA00022842"/>
    </source>
</evidence>
<keyword evidence="7 8" id="KW-0460">Magnesium</keyword>
<feature type="site" description="Transition state stabilizer" evidence="8">
    <location>
        <position position="238"/>
    </location>
</feature>
<evidence type="ECO:0000256" key="1">
    <source>
        <dbReference type="ARBA" id="ARBA00022490"/>
    </source>
</evidence>
<name>A0A1R0FB53_9HYPH</name>
<dbReference type="GO" id="GO:0006085">
    <property type="term" value="P:acetyl-CoA biosynthetic process"/>
    <property type="evidence" value="ECO:0007669"/>
    <property type="project" value="UniProtKB-UniRule"/>
</dbReference>
<dbReference type="GO" id="GO:0005524">
    <property type="term" value="F:ATP binding"/>
    <property type="evidence" value="ECO:0007669"/>
    <property type="project" value="UniProtKB-KW"/>
</dbReference>
<evidence type="ECO:0000313" key="10">
    <source>
        <dbReference type="EMBL" id="OLY44221.1"/>
    </source>
</evidence>
<dbReference type="PANTHER" id="PTHR21060:SF21">
    <property type="entry name" value="ACETATE KINASE"/>
    <property type="match status" value="1"/>
</dbReference>
<dbReference type="GO" id="GO:0005829">
    <property type="term" value="C:cytosol"/>
    <property type="evidence" value="ECO:0007669"/>
    <property type="project" value="TreeGrafter"/>
</dbReference>
<evidence type="ECO:0000256" key="2">
    <source>
        <dbReference type="ARBA" id="ARBA00022679"/>
    </source>
</evidence>
<dbReference type="NCBIfam" id="TIGR00016">
    <property type="entry name" value="ackA"/>
    <property type="match status" value="1"/>
</dbReference>
<comment type="function">
    <text evidence="8">Catalyzes the formation of acetyl phosphate from acetate and ATP. Can also catalyze the reverse reaction.</text>
</comment>
<dbReference type="InterPro" id="IPR004372">
    <property type="entry name" value="Ac/propionate_kinase"/>
</dbReference>
<dbReference type="InterPro" id="IPR043129">
    <property type="entry name" value="ATPase_NBD"/>
</dbReference>
<dbReference type="NCBIfam" id="NF005462">
    <property type="entry name" value="PRK07058.1"/>
    <property type="match status" value="1"/>
</dbReference>
<keyword evidence="3 8" id="KW-0479">Metal-binding</keyword>
<evidence type="ECO:0000256" key="3">
    <source>
        <dbReference type="ARBA" id="ARBA00022723"/>
    </source>
</evidence>
<dbReference type="GO" id="GO:0008776">
    <property type="term" value="F:acetate kinase activity"/>
    <property type="evidence" value="ECO:0007669"/>
    <property type="project" value="UniProtKB-UniRule"/>
</dbReference>